<comment type="caution">
    <text evidence="2">The sequence shown here is derived from an EMBL/GenBank/DDBJ whole genome shotgun (WGS) entry which is preliminary data.</text>
</comment>
<keyword evidence="3" id="KW-1185">Reference proteome</keyword>
<dbReference type="Pfam" id="PF05239">
    <property type="entry name" value="PRC"/>
    <property type="match status" value="1"/>
</dbReference>
<proteinExistence type="predicted"/>
<gene>
    <name evidence="2" type="ORF">GCM10011399_27690</name>
</gene>
<sequence length="118" mass="12890">MFEAENLRDWIGLAVVDKNDDKIGTLESVYFDTSSDVPTFGTVRVGILSGQKLVFAPLAGALVSPKHLKVQYDKKLVKEAPSIATDGELDAAHEPAVFAYYELAYETGSGGERRLGRR</sequence>
<reference evidence="2 3" key="1">
    <citation type="journal article" date="2014" name="Int. J. Syst. Evol. Microbiol.">
        <title>Complete genome sequence of Corynebacterium casei LMG S-19264T (=DSM 44701T), isolated from a smear-ripened cheese.</title>
        <authorList>
            <consortium name="US DOE Joint Genome Institute (JGI-PGF)"/>
            <person name="Walter F."/>
            <person name="Albersmeier A."/>
            <person name="Kalinowski J."/>
            <person name="Ruckert C."/>
        </authorList>
    </citation>
    <scope>NUCLEOTIDE SEQUENCE [LARGE SCALE GENOMIC DNA]</scope>
    <source>
        <strain evidence="2 3">CGMCC 1.12976</strain>
    </source>
</reference>
<dbReference type="EMBL" id="BMGP01000005">
    <property type="protein sequence ID" value="GGF33048.1"/>
    <property type="molecule type" value="Genomic_DNA"/>
</dbReference>
<protein>
    <submittedName>
        <fullName evidence="2">Photosystem reaction center subunit H</fullName>
    </submittedName>
</protein>
<dbReference type="GO" id="GO:0019684">
    <property type="term" value="P:photosynthesis, light reaction"/>
    <property type="evidence" value="ECO:0007669"/>
    <property type="project" value="InterPro"/>
</dbReference>
<dbReference type="AlphaFoldDB" id="A0A917EYS1"/>
<dbReference type="InterPro" id="IPR011033">
    <property type="entry name" value="PRC_barrel-like_sf"/>
</dbReference>
<name>A0A917EYS1_9MICO</name>
<dbReference type="InterPro" id="IPR027275">
    <property type="entry name" value="PRC-brl_dom"/>
</dbReference>
<evidence type="ECO:0000259" key="1">
    <source>
        <dbReference type="Pfam" id="PF05239"/>
    </source>
</evidence>
<dbReference type="Gene3D" id="3.90.50.10">
    <property type="entry name" value="Photosynthetic Reaction Center, subunit H, domain 2"/>
    <property type="match status" value="1"/>
</dbReference>
<dbReference type="RefSeq" id="WP_188679206.1">
    <property type="nucleotide sequence ID" value="NZ_BMGP01000005.1"/>
</dbReference>
<dbReference type="SUPFAM" id="SSF50346">
    <property type="entry name" value="PRC-barrel domain"/>
    <property type="match status" value="1"/>
</dbReference>
<feature type="domain" description="PRC-barrel" evidence="1">
    <location>
        <begin position="5"/>
        <end position="75"/>
    </location>
</feature>
<dbReference type="GO" id="GO:0030077">
    <property type="term" value="C:plasma membrane light-harvesting complex"/>
    <property type="evidence" value="ECO:0007669"/>
    <property type="project" value="InterPro"/>
</dbReference>
<dbReference type="Proteomes" id="UP000598775">
    <property type="component" value="Unassembled WGS sequence"/>
</dbReference>
<evidence type="ECO:0000313" key="3">
    <source>
        <dbReference type="Proteomes" id="UP000598775"/>
    </source>
</evidence>
<organism evidence="2 3">
    <name type="scientific">Subtercola lobariae</name>
    <dbReference type="NCBI Taxonomy" id="1588641"/>
    <lineage>
        <taxon>Bacteria</taxon>
        <taxon>Bacillati</taxon>
        <taxon>Actinomycetota</taxon>
        <taxon>Actinomycetes</taxon>
        <taxon>Micrococcales</taxon>
        <taxon>Microbacteriaceae</taxon>
        <taxon>Subtercola</taxon>
    </lineage>
</organism>
<dbReference type="InterPro" id="IPR014747">
    <property type="entry name" value="Bac_photo_RC_H_C"/>
</dbReference>
<evidence type="ECO:0000313" key="2">
    <source>
        <dbReference type="EMBL" id="GGF33048.1"/>
    </source>
</evidence>
<accession>A0A917EYS1</accession>